<reference evidence="5" key="1">
    <citation type="submission" date="2017-09" db="EMBL/GenBank/DDBJ databases">
        <title>Depth-based differentiation of microbial function through sediment-hosted aquifers and enrichment of novel symbionts in the deep terrestrial subsurface.</title>
        <authorList>
            <person name="Probst A.J."/>
            <person name="Ladd B."/>
            <person name="Jarett J.K."/>
            <person name="Geller-Mcgrath D.E."/>
            <person name="Sieber C.M.K."/>
            <person name="Emerson J.B."/>
            <person name="Anantharaman K."/>
            <person name="Thomas B.C."/>
            <person name="Malmstrom R."/>
            <person name="Stieglmeier M."/>
            <person name="Klingl A."/>
            <person name="Woyke T."/>
            <person name="Ryan C.M."/>
            <person name="Banfield J.F."/>
        </authorList>
    </citation>
    <scope>NUCLEOTIDE SEQUENCE [LARGE SCALE GENOMIC DNA]</scope>
</reference>
<evidence type="ECO:0000256" key="2">
    <source>
        <dbReference type="ARBA" id="ARBA00022679"/>
    </source>
</evidence>
<dbReference type="Proteomes" id="UP000229972">
    <property type="component" value="Unassembled WGS sequence"/>
</dbReference>
<evidence type="ECO:0000313" key="5">
    <source>
        <dbReference type="Proteomes" id="UP000229972"/>
    </source>
</evidence>
<dbReference type="SUPFAM" id="SSF75217">
    <property type="entry name" value="alpha/beta knot"/>
    <property type="match status" value="1"/>
</dbReference>
<dbReference type="Gene3D" id="3.40.1280.10">
    <property type="match status" value="1"/>
</dbReference>
<dbReference type="EMBL" id="PFAL01000012">
    <property type="protein sequence ID" value="PIR95708.1"/>
    <property type="molecule type" value="Genomic_DNA"/>
</dbReference>
<dbReference type="AlphaFoldDB" id="A0A2H0V9D9"/>
<dbReference type="InterPro" id="IPR051259">
    <property type="entry name" value="rRNA_Methyltransferase"/>
</dbReference>
<dbReference type="PANTHER" id="PTHR43191">
    <property type="entry name" value="RRNA METHYLTRANSFERASE 3"/>
    <property type="match status" value="1"/>
</dbReference>
<gene>
    <name evidence="4" type="ORF">COT93_01105</name>
</gene>
<protein>
    <submittedName>
        <fullName evidence="4">RNA methyltransferase</fullName>
    </submittedName>
</protein>
<name>A0A2H0V9D9_9BACT</name>
<organism evidence="4 5">
    <name type="scientific">Candidatus Falkowbacteria bacterium CG10_big_fil_rev_8_21_14_0_10_37_18</name>
    <dbReference type="NCBI Taxonomy" id="1974562"/>
    <lineage>
        <taxon>Bacteria</taxon>
        <taxon>Candidatus Falkowiibacteriota</taxon>
    </lineage>
</organism>
<proteinExistence type="predicted"/>
<evidence type="ECO:0000313" key="4">
    <source>
        <dbReference type="EMBL" id="PIR95708.1"/>
    </source>
</evidence>
<dbReference type="GO" id="GO:0032259">
    <property type="term" value="P:methylation"/>
    <property type="evidence" value="ECO:0007669"/>
    <property type="project" value="UniProtKB-KW"/>
</dbReference>
<comment type="caution">
    <text evidence="4">The sequence shown here is derived from an EMBL/GenBank/DDBJ whole genome shotgun (WGS) entry which is preliminary data.</text>
</comment>
<dbReference type="InterPro" id="IPR029026">
    <property type="entry name" value="tRNA_m1G_MTases_N"/>
</dbReference>
<dbReference type="InterPro" id="IPR029028">
    <property type="entry name" value="Alpha/beta_knot_MTases"/>
</dbReference>
<dbReference type="GO" id="GO:0003723">
    <property type="term" value="F:RNA binding"/>
    <property type="evidence" value="ECO:0007669"/>
    <property type="project" value="InterPro"/>
</dbReference>
<evidence type="ECO:0000256" key="1">
    <source>
        <dbReference type="ARBA" id="ARBA00022603"/>
    </source>
</evidence>
<keyword evidence="2 4" id="KW-0808">Transferase</keyword>
<accession>A0A2H0V9D9</accession>
<keyword evidence="1 4" id="KW-0489">Methyltransferase</keyword>
<dbReference type="GO" id="GO:0006396">
    <property type="term" value="P:RNA processing"/>
    <property type="evidence" value="ECO:0007669"/>
    <property type="project" value="InterPro"/>
</dbReference>
<dbReference type="Pfam" id="PF00588">
    <property type="entry name" value="SpoU_methylase"/>
    <property type="match status" value="1"/>
</dbReference>
<dbReference type="GO" id="GO:0008173">
    <property type="term" value="F:RNA methyltransferase activity"/>
    <property type="evidence" value="ECO:0007669"/>
    <property type="project" value="InterPro"/>
</dbReference>
<evidence type="ECO:0000259" key="3">
    <source>
        <dbReference type="Pfam" id="PF00588"/>
    </source>
</evidence>
<feature type="domain" description="tRNA/rRNA methyltransferase SpoU type" evidence="3">
    <location>
        <begin position="28"/>
        <end position="170"/>
    </location>
</feature>
<dbReference type="InterPro" id="IPR001537">
    <property type="entry name" value="SpoU_MeTrfase"/>
</dbReference>
<sequence>MTLNSKELRNLSESDAVVVSKSLKRFPVYIVLEDVLDTYNIGGFFRLADAIAAEKIYLCGGCAVPPNHKIVKASVGNYKIVPWEYKETAAEAIRELKKIKGLSLVAVEQSNKSIDYRNYKYRFPIAFVFGHETDGVKASTLALMDVVVELPMYGVNKSLNVMVAAGIALYHAIEESTKKRLFGR</sequence>
<dbReference type="PANTHER" id="PTHR43191:SF7">
    <property type="entry name" value="OBP33PEP LIKE PROTEIN"/>
    <property type="match status" value="1"/>
</dbReference>